<dbReference type="Gene3D" id="2.60.120.1440">
    <property type="match status" value="1"/>
</dbReference>
<name>A0A081PJG5_9SPHI</name>
<evidence type="ECO:0000259" key="3">
    <source>
        <dbReference type="Pfam" id="PF16344"/>
    </source>
</evidence>
<keyword evidence="1" id="KW-0472">Membrane</keyword>
<accession>A0A081PJG5</accession>
<dbReference type="InterPro" id="IPR012373">
    <property type="entry name" value="Ferrdict_sens_TM"/>
</dbReference>
<reference evidence="4 5" key="1">
    <citation type="journal article" date="1992" name="Int. J. Syst. Bacteriol.">
        <title>Sphingobacterium antarcticus sp. nov. a Psychrotrophic Bacterium from the Soils of Schirmacher Oasis, Antarctica.</title>
        <authorList>
            <person name="Shivaji S."/>
            <person name="Ray M.K."/>
            <person name="Rao N.S."/>
            <person name="Saiserr L."/>
            <person name="Jagannadham M.V."/>
            <person name="Kumar G.S."/>
            <person name="Reddy G."/>
            <person name="Bhargava P.M."/>
        </authorList>
    </citation>
    <scope>NUCLEOTIDE SEQUENCE [LARGE SCALE GENOMIC DNA]</scope>
    <source>
        <strain evidence="4 5">4BY</strain>
    </source>
</reference>
<evidence type="ECO:0000256" key="1">
    <source>
        <dbReference type="SAM" id="Phobius"/>
    </source>
</evidence>
<feature type="transmembrane region" description="Helical" evidence="1">
    <location>
        <begin position="80"/>
        <end position="98"/>
    </location>
</feature>
<dbReference type="Proteomes" id="UP000028007">
    <property type="component" value="Unassembled WGS sequence"/>
</dbReference>
<dbReference type="EMBL" id="JNFF01000026">
    <property type="protein sequence ID" value="KEQ30838.1"/>
    <property type="molecule type" value="Genomic_DNA"/>
</dbReference>
<organism evidence="4 5">
    <name type="scientific">Pedobacter antarcticus 4BY</name>
    <dbReference type="NCBI Taxonomy" id="1358423"/>
    <lineage>
        <taxon>Bacteria</taxon>
        <taxon>Pseudomonadati</taxon>
        <taxon>Bacteroidota</taxon>
        <taxon>Sphingobacteriia</taxon>
        <taxon>Sphingobacteriales</taxon>
        <taxon>Sphingobacteriaceae</taxon>
        <taxon>Pedobacter</taxon>
    </lineage>
</organism>
<keyword evidence="5" id="KW-1185">Reference proteome</keyword>
<keyword evidence="1" id="KW-0812">Transmembrane</keyword>
<feature type="domain" description="FecR protein" evidence="2">
    <location>
        <begin position="177"/>
        <end position="270"/>
    </location>
</feature>
<feature type="domain" description="Protein FecR C-terminal" evidence="3">
    <location>
        <begin position="315"/>
        <end position="383"/>
    </location>
</feature>
<evidence type="ECO:0000313" key="4">
    <source>
        <dbReference type="EMBL" id="KEQ30838.1"/>
    </source>
</evidence>
<dbReference type="AlphaFoldDB" id="A0A081PJG5"/>
<dbReference type="OrthoDB" id="1099963at2"/>
<keyword evidence="1" id="KW-1133">Transmembrane helix</keyword>
<evidence type="ECO:0000259" key="2">
    <source>
        <dbReference type="Pfam" id="PF04773"/>
    </source>
</evidence>
<sequence length="387" mass="43631">MESNLLKNEFQQFVDLYLEGNADGDQKRLVESYFELFAQQPDVLDELSDLEISAIDKRLHDMISNNIQLRRSVLNRNQRYFYVIMIVFLIAGGLFIYHNKVTGLNDEPLIQAAIKPGSNRATLTLSDGTGLVLDSNYNELPGDKFSGMVFKTERGLLSYKNIRVNDLRKSSLNRLVLSTPRGGQYRVILPDGTRVWLNAASSLIFPVVFDEKERTVHLSGEAYFEVAKRVSLPFTVCAKGLQIRVLGTHFNLSAYPEEPISSTTLLEGSVIIVPKAGTTLKRLLPGEQAVVDEASGSVIVTKADTEGATAWKDGYFSFDNESLETILRKLERWYDVTVCYDNQDLRKLQYTGILSRNKDIAQVLRKFELTNTVKFRIKGRIITAALN</sequence>
<dbReference type="InterPro" id="IPR006860">
    <property type="entry name" value="FecR"/>
</dbReference>
<dbReference type="Pfam" id="PF04773">
    <property type="entry name" value="FecR"/>
    <property type="match status" value="1"/>
</dbReference>
<dbReference type="PANTHER" id="PTHR30273:SF2">
    <property type="entry name" value="PROTEIN FECR"/>
    <property type="match status" value="1"/>
</dbReference>
<proteinExistence type="predicted"/>
<evidence type="ECO:0008006" key="6">
    <source>
        <dbReference type="Google" id="ProtNLM"/>
    </source>
</evidence>
<dbReference type="eggNOG" id="COG3712">
    <property type="taxonomic scope" value="Bacteria"/>
</dbReference>
<dbReference type="RefSeq" id="WP_051759675.1">
    <property type="nucleotide sequence ID" value="NZ_JNFF01000026.1"/>
</dbReference>
<dbReference type="InterPro" id="IPR032508">
    <property type="entry name" value="FecR_C"/>
</dbReference>
<dbReference type="GO" id="GO:0016989">
    <property type="term" value="F:sigma factor antagonist activity"/>
    <property type="evidence" value="ECO:0007669"/>
    <property type="project" value="TreeGrafter"/>
</dbReference>
<gene>
    <name evidence="4" type="ORF">N180_15915</name>
</gene>
<evidence type="ECO:0000313" key="5">
    <source>
        <dbReference type="Proteomes" id="UP000028007"/>
    </source>
</evidence>
<protein>
    <recommendedName>
        <fullName evidence="6">Anti-sigma factor</fullName>
    </recommendedName>
</protein>
<comment type="caution">
    <text evidence="4">The sequence shown here is derived from an EMBL/GenBank/DDBJ whole genome shotgun (WGS) entry which is preliminary data.</text>
</comment>
<dbReference type="Pfam" id="PF16344">
    <property type="entry name" value="FecR_C"/>
    <property type="match status" value="1"/>
</dbReference>
<dbReference type="PANTHER" id="PTHR30273">
    <property type="entry name" value="PERIPLASMIC SIGNAL SENSOR AND SIGMA FACTOR ACTIVATOR FECR-RELATED"/>
    <property type="match status" value="1"/>
</dbReference>
<dbReference type="Gene3D" id="3.55.50.30">
    <property type="match status" value="1"/>
</dbReference>